<sequence length="313" mass="35100">MTTISNKTLQLNTGASIPSVGLGTWRSTDEECYNSVKTALLNGYTHIDTAKIYGNEVIVGKAINDYLRESGKPRESLFITTKLWTSECKDPEKALRASIDRLGLSYVDLYLIHWPVAVRNGDDPFPKDESGNRDTLPYNEWNYVDTWKKMQLLPETGLTKAVGVSNFNIAKLENLINHPEVTVIPAANQVEIHPLFPQVALVEYCKKKGIVVECYSPLGSLGAPVLDDEHLKSIAVKYNVSTATLAISWAVSRDLMVLPKSVNLDRIISNIKVIELDAKDVEAIEKYGEGKNMRLINPDWNTPYSIWEDRPDY</sequence>
<evidence type="ECO:0000256" key="1">
    <source>
        <dbReference type="ARBA" id="ARBA00023002"/>
    </source>
</evidence>
<dbReference type="SUPFAM" id="SSF51430">
    <property type="entry name" value="NAD(P)-linked oxidoreductase"/>
    <property type="match status" value="1"/>
</dbReference>
<evidence type="ECO:0000256" key="6">
    <source>
        <dbReference type="ARBA" id="ARBA00081322"/>
    </source>
</evidence>
<dbReference type="InterPro" id="IPR020471">
    <property type="entry name" value="AKR"/>
</dbReference>
<dbReference type="STRING" id="52247.A0A4T0X427"/>
<feature type="site" description="Lowers pKa of active site Tyr" evidence="9">
    <location>
        <position position="82"/>
    </location>
</feature>
<dbReference type="EC" id="1.1.1.358" evidence="4"/>
<dbReference type="InterPro" id="IPR036812">
    <property type="entry name" value="NAD(P)_OxRdtase_dom_sf"/>
</dbReference>
<dbReference type="AlphaFoldDB" id="A0A4T0X427"/>
<dbReference type="PRINTS" id="PR00069">
    <property type="entry name" value="ALDKETRDTASE"/>
</dbReference>
<proteinExistence type="predicted"/>
<feature type="domain" description="NADP-dependent oxidoreductase" evidence="10">
    <location>
        <begin position="20"/>
        <end position="286"/>
    </location>
</feature>
<keyword evidence="1" id="KW-0560">Oxidoreductase</keyword>
<keyword evidence="12" id="KW-1185">Reference proteome</keyword>
<dbReference type="GO" id="GO:0042180">
    <property type="term" value="P:ketone metabolic process"/>
    <property type="evidence" value="ECO:0007669"/>
    <property type="project" value="UniProtKB-ARBA"/>
</dbReference>
<dbReference type="PIRSF" id="PIRSF000097">
    <property type="entry name" value="AKR"/>
    <property type="match status" value="1"/>
</dbReference>
<evidence type="ECO:0000256" key="5">
    <source>
        <dbReference type="ARBA" id="ARBA00079693"/>
    </source>
</evidence>
<evidence type="ECO:0000313" key="12">
    <source>
        <dbReference type="Proteomes" id="UP000307173"/>
    </source>
</evidence>
<comment type="caution">
    <text evidence="11">The sequence shown here is derived from an EMBL/GenBank/DDBJ whole genome shotgun (WGS) entry which is preliminary data.</text>
</comment>
<organism evidence="11 12">
    <name type="scientific">Pichia inconspicua</name>
    <dbReference type="NCBI Taxonomy" id="52247"/>
    <lineage>
        <taxon>Eukaryota</taxon>
        <taxon>Fungi</taxon>
        <taxon>Dikarya</taxon>
        <taxon>Ascomycota</taxon>
        <taxon>Saccharomycotina</taxon>
        <taxon>Pichiomycetes</taxon>
        <taxon>Pichiales</taxon>
        <taxon>Pichiaceae</taxon>
        <taxon>Pichia</taxon>
    </lineage>
</organism>
<dbReference type="EMBL" id="SELW01000170">
    <property type="protein sequence ID" value="TID30176.1"/>
    <property type="molecule type" value="Genomic_DNA"/>
</dbReference>
<evidence type="ECO:0000256" key="4">
    <source>
        <dbReference type="ARBA" id="ARBA00066965"/>
    </source>
</evidence>
<evidence type="ECO:0000256" key="9">
    <source>
        <dbReference type="PIRSR" id="PIRSR000097-3"/>
    </source>
</evidence>
<evidence type="ECO:0000256" key="2">
    <source>
        <dbReference type="ARBA" id="ARBA00050878"/>
    </source>
</evidence>
<evidence type="ECO:0000259" key="10">
    <source>
        <dbReference type="Pfam" id="PF00248"/>
    </source>
</evidence>
<accession>A0A4T0X427</accession>
<evidence type="ECO:0000256" key="3">
    <source>
        <dbReference type="ARBA" id="ARBA00051098"/>
    </source>
</evidence>
<reference evidence="11 12" key="1">
    <citation type="journal article" date="2019" name="Front. Genet.">
        <title>Whole-Genome Sequencing of the Opportunistic Yeast Pathogen Candida inconspicua Uncovers Its Hybrid Origin.</title>
        <authorList>
            <person name="Mixao V."/>
            <person name="Hansen A.P."/>
            <person name="Saus E."/>
            <person name="Boekhout T."/>
            <person name="Lass-Florl C."/>
            <person name="Gabaldon T."/>
        </authorList>
    </citation>
    <scope>NUCLEOTIDE SEQUENCE [LARGE SCALE GENOMIC DNA]</scope>
    <source>
        <strain evidence="11 12">CBS 180</strain>
    </source>
</reference>
<comment type="catalytic activity">
    <reaction evidence="3">
        <text>isatin + NADPH + H(+) = 3-hydroxyindolin-2-one + NADP(+)</text>
        <dbReference type="Rhea" id="RHEA:68608"/>
        <dbReference type="ChEBI" id="CHEBI:15378"/>
        <dbReference type="ChEBI" id="CHEBI:27539"/>
        <dbReference type="ChEBI" id="CHEBI:28536"/>
        <dbReference type="ChEBI" id="CHEBI:57783"/>
        <dbReference type="ChEBI" id="CHEBI:58349"/>
    </reaction>
</comment>
<dbReference type="FunFam" id="3.20.20.100:FF:000002">
    <property type="entry name" value="2,5-diketo-D-gluconic acid reductase A"/>
    <property type="match status" value="1"/>
</dbReference>
<evidence type="ECO:0000313" key="11">
    <source>
        <dbReference type="EMBL" id="TID30176.1"/>
    </source>
</evidence>
<dbReference type="Pfam" id="PF00248">
    <property type="entry name" value="Aldo_ket_red"/>
    <property type="match status" value="1"/>
</dbReference>
<evidence type="ECO:0000256" key="8">
    <source>
        <dbReference type="PIRSR" id="PIRSR000097-2"/>
    </source>
</evidence>
<gene>
    <name evidence="11" type="ORF">CANINC_001183</name>
</gene>
<dbReference type="PANTHER" id="PTHR11732">
    <property type="entry name" value="ALDO/KETO REDUCTASE"/>
    <property type="match status" value="1"/>
</dbReference>
<name>A0A4T0X427_9ASCO</name>
<comment type="catalytic activity">
    <reaction evidence="2">
        <text>(R)-pantolactone + NADP(+) = 2-dehydropantolactone + NADPH + H(+)</text>
        <dbReference type="Rhea" id="RHEA:18981"/>
        <dbReference type="ChEBI" id="CHEBI:15378"/>
        <dbReference type="ChEBI" id="CHEBI:16719"/>
        <dbReference type="ChEBI" id="CHEBI:18395"/>
        <dbReference type="ChEBI" id="CHEBI:57783"/>
        <dbReference type="ChEBI" id="CHEBI:58349"/>
        <dbReference type="EC" id="1.1.1.358"/>
    </reaction>
</comment>
<evidence type="ECO:0000256" key="7">
    <source>
        <dbReference type="PIRSR" id="PIRSR000097-1"/>
    </source>
</evidence>
<dbReference type="PROSITE" id="PS00063">
    <property type="entry name" value="ALDOKETO_REDUCTASE_3"/>
    <property type="match status" value="1"/>
</dbReference>
<dbReference type="PROSITE" id="PS00062">
    <property type="entry name" value="ALDOKETO_REDUCTASE_2"/>
    <property type="match status" value="1"/>
</dbReference>
<feature type="binding site" evidence="8">
    <location>
        <position position="113"/>
    </location>
    <ligand>
        <name>substrate</name>
    </ligand>
</feature>
<feature type="active site" description="Proton donor" evidence="7">
    <location>
        <position position="53"/>
    </location>
</feature>
<dbReference type="Gene3D" id="3.20.20.100">
    <property type="entry name" value="NADP-dependent oxidoreductase domain"/>
    <property type="match status" value="1"/>
</dbReference>
<dbReference type="Proteomes" id="UP000307173">
    <property type="component" value="Unassembled WGS sequence"/>
</dbReference>
<dbReference type="InterPro" id="IPR023210">
    <property type="entry name" value="NADP_OxRdtase_dom"/>
</dbReference>
<dbReference type="GO" id="GO:0047011">
    <property type="term" value="F:2-dehydropantolactone reductase (A-specific) activity"/>
    <property type="evidence" value="ECO:0007669"/>
    <property type="project" value="UniProtKB-ARBA"/>
</dbReference>
<dbReference type="InterPro" id="IPR018170">
    <property type="entry name" value="Aldo/ket_reductase_CS"/>
</dbReference>
<dbReference type="OrthoDB" id="416253at2759"/>
<protein>
    <recommendedName>
        <fullName evidence="5">2-dehydropantolactone reductase</fullName>
        <ecNumber evidence="4">1.1.1.358</ecNumber>
    </recommendedName>
    <alternativeName>
        <fullName evidence="5">2-dehydropantolactone reductase</fullName>
    </alternativeName>
    <alternativeName>
        <fullName evidence="6">Ketopantoyl-lactone reductase</fullName>
    </alternativeName>
</protein>